<feature type="region of interest" description="Disordered" evidence="1">
    <location>
        <begin position="315"/>
        <end position="334"/>
    </location>
</feature>
<dbReference type="GO" id="GO:0016740">
    <property type="term" value="F:transferase activity"/>
    <property type="evidence" value="ECO:0007669"/>
    <property type="project" value="UniProtKB-KW"/>
</dbReference>
<feature type="compositionally biased region" description="Polar residues" evidence="1">
    <location>
        <begin position="181"/>
        <end position="195"/>
    </location>
</feature>
<reference evidence="2 3" key="1">
    <citation type="submission" date="2017-06" db="EMBL/GenBank/DDBJ databases">
        <title>Draft genome sequence of a variant of Elsinoe murrayae.</title>
        <authorList>
            <person name="Cheng Q."/>
        </authorList>
    </citation>
    <scope>NUCLEOTIDE SEQUENCE [LARGE SCALE GENOMIC DNA]</scope>
    <source>
        <strain evidence="2 3">CQ-2017a</strain>
    </source>
</reference>
<keyword evidence="3" id="KW-1185">Reference proteome</keyword>
<dbReference type="InParanoid" id="A0A2K1QQF7"/>
<feature type="region of interest" description="Disordered" evidence="1">
    <location>
        <begin position="1"/>
        <end position="280"/>
    </location>
</feature>
<organism evidence="2 3">
    <name type="scientific">Sphaceloma murrayae</name>
    <dbReference type="NCBI Taxonomy" id="2082308"/>
    <lineage>
        <taxon>Eukaryota</taxon>
        <taxon>Fungi</taxon>
        <taxon>Dikarya</taxon>
        <taxon>Ascomycota</taxon>
        <taxon>Pezizomycotina</taxon>
        <taxon>Dothideomycetes</taxon>
        <taxon>Dothideomycetidae</taxon>
        <taxon>Myriangiales</taxon>
        <taxon>Elsinoaceae</taxon>
        <taxon>Sphaceloma</taxon>
    </lineage>
</organism>
<feature type="compositionally biased region" description="Polar residues" evidence="1">
    <location>
        <begin position="316"/>
        <end position="330"/>
    </location>
</feature>
<dbReference type="OrthoDB" id="3557758at2759"/>
<evidence type="ECO:0000256" key="1">
    <source>
        <dbReference type="SAM" id="MobiDB-lite"/>
    </source>
</evidence>
<evidence type="ECO:0000313" key="2">
    <source>
        <dbReference type="EMBL" id="PNS17160.1"/>
    </source>
</evidence>
<feature type="compositionally biased region" description="Polar residues" evidence="1">
    <location>
        <begin position="69"/>
        <end position="81"/>
    </location>
</feature>
<keyword evidence="2" id="KW-0808">Transferase</keyword>
<protein>
    <submittedName>
        <fullName evidence="2">Glutamyl-tRNA(Gln) amidotransferase subunit F, mitochondrial</fullName>
    </submittedName>
</protein>
<comment type="caution">
    <text evidence="2">The sequence shown here is derived from an EMBL/GenBank/DDBJ whole genome shotgun (WGS) entry which is preliminary data.</text>
</comment>
<gene>
    <name evidence="2" type="ORF">CAC42_7214</name>
</gene>
<dbReference type="Proteomes" id="UP000243797">
    <property type="component" value="Unassembled WGS sequence"/>
</dbReference>
<proteinExistence type="predicted"/>
<evidence type="ECO:0000313" key="3">
    <source>
        <dbReference type="Proteomes" id="UP000243797"/>
    </source>
</evidence>
<feature type="compositionally biased region" description="Basic and acidic residues" evidence="1">
    <location>
        <begin position="162"/>
        <end position="173"/>
    </location>
</feature>
<feature type="compositionally biased region" description="Low complexity" evidence="1">
    <location>
        <begin position="33"/>
        <end position="44"/>
    </location>
</feature>
<sequence>MSSIPLPLRPSKYRQASLVKTDGPNSDSQDIKGSPSSQTSSRGRSSVKRFGSLASLDRFNPFTRRDPSKSASRPDGNTQGEEVNAMISTEDELTPAEALQPLTGFHLTSASPITSETPTETGQKKTTKASRRGSWIPIPEQSSRPLPRSLTLGNLQLPLRASKAETRPDESRRQGRFLPSESKSSGDIRTVQSRIPSAPKAITKSALPSSLPRSDTEPLLPRGRTESTAPTRRAARKENILPTSRAQSGFKIFRERMSDKPLPPCPDRRSISTTRSPTDDKLRLKQAKAQKIQALTDPPKPRLIDIPRRALPRFHTQPNLAPTGLTSSGSRAVKTRTEIKQHSLLSPRAPPTPVQRSPLSTVTNLNRSASRPPTGCRKDVDVGSPDETLEVDSPVSCGSAHSRFYDPSRVVNAEPIPYWSGRFISSLDHWRTADFERRCSSPSSAYLSSHPYSTCEQDERRMQYRVILAELYADCEGEEAKASLQVFHAYLRTMHVKTSVGEDEGVAARVPWGEVSVMGEQAKIRRSKAAERMVDDGDGLSRMRKGRFMERLLGRTGRRAAV</sequence>
<name>A0A2K1QQF7_9PEZI</name>
<feature type="compositionally biased region" description="Polar residues" evidence="1">
    <location>
        <begin position="354"/>
        <end position="371"/>
    </location>
</feature>
<accession>A0A2K1QQF7</accession>
<dbReference type="EMBL" id="NKHZ01000052">
    <property type="protein sequence ID" value="PNS17160.1"/>
    <property type="molecule type" value="Genomic_DNA"/>
</dbReference>
<dbReference type="AlphaFoldDB" id="A0A2K1QQF7"/>
<feature type="compositionally biased region" description="Polar residues" evidence="1">
    <location>
        <begin position="106"/>
        <end position="121"/>
    </location>
</feature>
<feature type="region of interest" description="Disordered" evidence="1">
    <location>
        <begin position="339"/>
        <end position="393"/>
    </location>
</feature>